<accession>A0AAY5KJE4</accession>
<proteinExistence type="predicted"/>
<feature type="transmembrane region" description="Helical" evidence="2">
    <location>
        <begin position="6"/>
        <end position="24"/>
    </location>
</feature>
<feature type="compositionally biased region" description="Basic and acidic residues" evidence="1">
    <location>
        <begin position="60"/>
        <end position="75"/>
    </location>
</feature>
<feature type="domain" description="RGS" evidence="3">
    <location>
        <begin position="179"/>
        <end position="295"/>
    </location>
</feature>
<dbReference type="Proteomes" id="UP000265140">
    <property type="component" value="Chromosome 3"/>
</dbReference>
<dbReference type="AlphaFoldDB" id="A0AAY5KJE4"/>
<dbReference type="SMART" id="SM00315">
    <property type="entry name" value="RGS"/>
    <property type="match status" value="1"/>
</dbReference>
<dbReference type="InterPro" id="IPR044926">
    <property type="entry name" value="RGS_subdomain_2"/>
</dbReference>
<reference evidence="4 5" key="1">
    <citation type="submission" date="2020-02" db="EMBL/GenBank/DDBJ databases">
        <title>Esox lucius (northern pike) genome, fEsoLuc1, primary haplotype.</title>
        <authorList>
            <person name="Myers G."/>
            <person name="Karagic N."/>
            <person name="Meyer A."/>
            <person name="Pippel M."/>
            <person name="Reichard M."/>
            <person name="Winkler S."/>
            <person name="Tracey A."/>
            <person name="Sims Y."/>
            <person name="Howe K."/>
            <person name="Rhie A."/>
            <person name="Formenti G."/>
            <person name="Durbin R."/>
            <person name="Fedrigo O."/>
            <person name="Jarvis E.D."/>
        </authorList>
    </citation>
    <scope>NUCLEOTIDE SEQUENCE [LARGE SCALE GENOMIC DNA]</scope>
</reference>
<keyword evidence="5" id="KW-1185">Reference proteome</keyword>
<organism evidence="4 5">
    <name type="scientific">Esox lucius</name>
    <name type="common">Northern pike</name>
    <dbReference type="NCBI Taxonomy" id="8010"/>
    <lineage>
        <taxon>Eukaryota</taxon>
        <taxon>Metazoa</taxon>
        <taxon>Chordata</taxon>
        <taxon>Craniata</taxon>
        <taxon>Vertebrata</taxon>
        <taxon>Euteleostomi</taxon>
        <taxon>Actinopterygii</taxon>
        <taxon>Neopterygii</taxon>
        <taxon>Teleostei</taxon>
        <taxon>Protacanthopterygii</taxon>
        <taxon>Esociformes</taxon>
        <taxon>Esocidae</taxon>
        <taxon>Esox</taxon>
    </lineage>
</organism>
<name>A0AAY5KJE4_ESOLU</name>
<dbReference type="PANTHER" id="PTHR10845">
    <property type="entry name" value="REGULATOR OF G PROTEIN SIGNALING"/>
    <property type="match status" value="1"/>
</dbReference>
<dbReference type="PRINTS" id="PR01301">
    <property type="entry name" value="RGSPROTEIN"/>
</dbReference>
<reference evidence="4" key="3">
    <citation type="submission" date="2025-09" db="UniProtKB">
        <authorList>
            <consortium name="Ensembl"/>
        </authorList>
    </citation>
    <scope>IDENTIFICATION</scope>
</reference>
<evidence type="ECO:0000313" key="5">
    <source>
        <dbReference type="Proteomes" id="UP000265140"/>
    </source>
</evidence>
<dbReference type="Ensembl" id="ENSELUT00000098076.1">
    <property type="protein sequence ID" value="ENSELUP00000088405.1"/>
    <property type="gene ID" value="ENSELUG00000045444.1"/>
</dbReference>
<sequence length="305" mass="34843">MIAVSSYLLAAVVWMVGGLCVRGIGHTRALMWHRVLGLLRICRQGEGYLAPGTEDEDHDDKDYGDRDHGDGDRDQNAVSSQPMGSERMEMRKRQMSVQQESMVGGTALPQQEPNQNQNQNQRGNNACCFCWCCCCSCSWNEEREERNRQASHDVKAEGTADCEDSPPPTLEEVRSWAQSFDHLMSCPAGRVAFRMFLRTEFSEENMLFWLACEEFTKETNKTAIEEKARVIYEDYISILSPKEVSLDSRVREVINKNMLEPSSQTFDDAQVQIYTLMQRDSYPRYMNSPAYKNLLNSLTEQAPES</sequence>
<keyword evidence="2" id="KW-0812">Transmembrane</keyword>
<protein>
    <recommendedName>
        <fullName evidence="3">RGS domain-containing protein</fullName>
    </recommendedName>
</protein>
<dbReference type="GeneID" id="105007144"/>
<dbReference type="GeneTree" id="ENSGT00940000159123"/>
<dbReference type="PANTHER" id="PTHR10845:SF277">
    <property type="entry name" value="REGULATOR OF G-PROTEIN SIGNALING 20"/>
    <property type="match status" value="1"/>
</dbReference>
<dbReference type="RefSeq" id="XP_034144901.1">
    <property type="nucleotide sequence ID" value="XM_034289010.1"/>
</dbReference>
<dbReference type="SUPFAM" id="SSF48097">
    <property type="entry name" value="Regulator of G-protein signaling, RGS"/>
    <property type="match status" value="1"/>
</dbReference>
<keyword evidence="2" id="KW-1133">Transmembrane helix</keyword>
<dbReference type="RefSeq" id="XP_034144897.1">
    <property type="nucleotide sequence ID" value="XM_034289006.1"/>
</dbReference>
<dbReference type="FunFam" id="1.10.167.10:FF:000001">
    <property type="entry name" value="Putative regulator of g-protein signaling 12"/>
    <property type="match status" value="1"/>
</dbReference>
<dbReference type="KEGG" id="els:105007144"/>
<dbReference type="Gene3D" id="1.10.167.10">
    <property type="entry name" value="Regulator of G-protein Signalling 4, domain 2"/>
    <property type="match status" value="1"/>
</dbReference>
<dbReference type="InterPro" id="IPR016137">
    <property type="entry name" value="RGS"/>
</dbReference>
<evidence type="ECO:0000259" key="3">
    <source>
        <dbReference type="PROSITE" id="PS50132"/>
    </source>
</evidence>
<gene>
    <name evidence="4" type="primary">RGS20</name>
</gene>
<dbReference type="RefSeq" id="XP_034144899.1">
    <property type="nucleotide sequence ID" value="XM_034289008.1"/>
</dbReference>
<evidence type="ECO:0000313" key="4">
    <source>
        <dbReference type="Ensembl" id="ENSELUP00000088405.1"/>
    </source>
</evidence>
<feature type="region of interest" description="Disordered" evidence="1">
    <location>
        <begin position="50"/>
        <end position="102"/>
    </location>
</feature>
<reference evidence="4" key="2">
    <citation type="submission" date="2025-08" db="UniProtKB">
        <authorList>
            <consortium name="Ensembl"/>
        </authorList>
    </citation>
    <scope>IDENTIFICATION</scope>
</reference>
<dbReference type="PROSITE" id="PS50132">
    <property type="entry name" value="RGS"/>
    <property type="match status" value="1"/>
</dbReference>
<dbReference type="InterPro" id="IPR036305">
    <property type="entry name" value="RGS_sf"/>
</dbReference>
<evidence type="ECO:0000256" key="2">
    <source>
        <dbReference type="SAM" id="Phobius"/>
    </source>
</evidence>
<evidence type="ECO:0000256" key="1">
    <source>
        <dbReference type="SAM" id="MobiDB-lite"/>
    </source>
</evidence>
<dbReference type="Pfam" id="PF00615">
    <property type="entry name" value="RGS"/>
    <property type="match status" value="1"/>
</dbReference>
<keyword evidence="2" id="KW-0472">Membrane</keyword>